<proteinExistence type="predicted"/>
<protein>
    <submittedName>
        <fullName evidence="2">Uncharacterized protein LOC117649526 isoform X1</fullName>
    </submittedName>
</protein>
<dbReference type="InParanoid" id="A0A6P8ZSQ5"/>
<organism evidence="2">
    <name type="scientific">Thrips palmi</name>
    <name type="common">Melon thrips</name>
    <dbReference type="NCBI Taxonomy" id="161013"/>
    <lineage>
        <taxon>Eukaryota</taxon>
        <taxon>Metazoa</taxon>
        <taxon>Ecdysozoa</taxon>
        <taxon>Arthropoda</taxon>
        <taxon>Hexapoda</taxon>
        <taxon>Insecta</taxon>
        <taxon>Pterygota</taxon>
        <taxon>Neoptera</taxon>
        <taxon>Paraneoptera</taxon>
        <taxon>Thysanoptera</taxon>
        <taxon>Terebrantia</taxon>
        <taxon>Thripoidea</taxon>
        <taxon>Thripidae</taxon>
        <taxon>Thrips</taxon>
    </lineage>
</organism>
<name>A0A6P8ZSQ5_THRPL</name>
<keyword evidence="1" id="KW-1185">Reference proteome</keyword>
<dbReference type="RefSeq" id="XP_034248289.1">
    <property type="nucleotide sequence ID" value="XM_034392398.1"/>
</dbReference>
<dbReference type="GeneID" id="117649526"/>
<reference evidence="2" key="1">
    <citation type="submission" date="2025-08" db="UniProtKB">
        <authorList>
            <consortium name="RefSeq"/>
        </authorList>
    </citation>
    <scope>IDENTIFICATION</scope>
    <source>
        <tissue evidence="2">Total insect</tissue>
    </source>
</reference>
<accession>A0A6P8ZSQ5</accession>
<dbReference type="AlphaFoldDB" id="A0A6P8ZSQ5"/>
<gene>
    <name evidence="2" type="primary">LOC117649526</name>
</gene>
<sequence>MTGMEPVEVAWLAWHLGGAWRVSLAQDTRSGAWRERFRMDAATRPVCPRTPRTRVDGGASGSPSPMLHLCSFFHSTCSAVSLIGPSRGAAVLAKALQDASAWDGWDAT</sequence>
<dbReference type="Proteomes" id="UP000515158">
    <property type="component" value="Unplaced"/>
</dbReference>
<evidence type="ECO:0000313" key="2">
    <source>
        <dbReference type="RefSeq" id="XP_034248289.1"/>
    </source>
</evidence>
<dbReference type="KEGG" id="tpal:117649526"/>
<evidence type="ECO:0000313" key="1">
    <source>
        <dbReference type="Proteomes" id="UP000515158"/>
    </source>
</evidence>